<organism evidence="2">
    <name type="scientific">viral metagenome</name>
    <dbReference type="NCBI Taxonomy" id="1070528"/>
    <lineage>
        <taxon>unclassified sequences</taxon>
        <taxon>metagenomes</taxon>
        <taxon>organismal metagenomes</taxon>
    </lineage>
</organism>
<evidence type="ECO:0000256" key="1">
    <source>
        <dbReference type="SAM" id="MobiDB-lite"/>
    </source>
</evidence>
<dbReference type="AlphaFoldDB" id="A0A6C0BBE2"/>
<sequence length="379" mass="42446">MSDSSENPSKRTRPNEEEDEEEIFKDAAMIQPLMPRVNGKIAIVLITTHGEIPLDSNNEPEYFTLPEKTIAAQLNAVSAGVCNFLSSTVSEIFAKNIIKNRSELLGLLSALPLMREDELNEVLSNDGYSSKIKSLISQFKYVDKATTVAVIAKNLKIASKDDLQYYHHFDKAYQLRIGTTMLNKTYSRKFKDLLCNDGPWDFKITVLTEETPNPEQVDLIQEIEEEKAAATGFFLAKQRGESNTDALAAADAAKAESRSVYLEVIRATGETAVAIASSELGKKESEITSKEIAESLHKKGIVSYLVVDLACSGLATSDFSDLNERETRCISRQINKKGGKKSKRKNKKNKTTRKNKIIRKTKNTRNKRKTRKNKTTRKK</sequence>
<protein>
    <submittedName>
        <fullName evidence="2">Uncharacterized protein</fullName>
    </submittedName>
</protein>
<name>A0A6C0BBE2_9ZZZZ</name>
<feature type="region of interest" description="Disordered" evidence="1">
    <location>
        <begin position="1"/>
        <end position="21"/>
    </location>
</feature>
<evidence type="ECO:0000313" key="2">
    <source>
        <dbReference type="EMBL" id="QHS88773.1"/>
    </source>
</evidence>
<feature type="region of interest" description="Disordered" evidence="1">
    <location>
        <begin position="333"/>
        <end position="379"/>
    </location>
</feature>
<dbReference type="EMBL" id="MN739102">
    <property type="protein sequence ID" value="QHS88773.1"/>
    <property type="molecule type" value="Genomic_DNA"/>
</dbReference>
<feature type="compositionally biased region" description="Basic residues" evidence="1">
    <location>
        <begin position="334"/>
        <end position="379"/>
    </location>
</feature>
<accession>A0A6C0BBE2</accession>
<reference evidence="2" key="1">
    <citation type="journal article" date="2020" name="Nature">
        <title>Giant virus diversity and host interactions through global metagenomics.</title>
        <authorList>
            <person name="Schulz F."/>
            <person name="Roux S."/>
            <person name="Paez-Espino D."/>
            <person name="Jungbluth S."/>
            <person name="Walsh D.A."/>
            <person name="Denef V.J."/>
            <person name="McMahon K.D."/>
            <person name="Konstantinidis K.T."/>
            <person name="Eloe-Fadrosh E.A."/>
            <person name="Kyrpides N.C."/>
            <person name="Woyke T."/>
        </authorList>
    </citation>
    <scope>NUCLEOTIDE SEQUENCE</scope>
    <source>
        <strain evidence="2">GVMAG-M-3300010158-59</strain>
    </source>
</reference>
<proteinExistence type="predicted"/>